<sequence length="111" mass="11838">MTPASGGSNQGTSTFTFNDDAAVYAKATEDARLAEQVNDLPRQYGQEVTAKAGSVISLPRLADIIKVQAIDTQSEQAVVSAWHGLKHVHNDASTSDGRMPTLQHPRAIVAH</sequence>
<accession>A0A8H4FEU6</accession>
<dbReference type="Proteomes" id="UP000613401">
    <property type="component" value="Unassembled WGS sequence"/>
</dbReference>
<comment type="caution">
    <text evidence="2">The sequence shown here is derived from an EMBL/GenBank/DDBJ whole genome shotgun (WGS) entry which is preliminary data.</text>
</comment>
<evidence type="ECO:0000256" key="1">
    <source>
        <dbReference type="SAM" id="MobiDB-lite"/>
    </source>
</evidence>
<dbReference type="AlphaFoldDB" id="A0A8H4FEU6"/>
<dbReference type="GeneID" id="69022454"/>
<keyword evidence="3" id="KW-1185">Reference proteome</keyword>
<dbReference type="RefSeq" id="XP_045258321.1">
    <property type="nucleotide sequence ID" value="XM_045415148.1"/>
</dbReference>
<name>A0A8H4FEU6_COLGL</name>
<reference evidence="2" key="2">
    <citation type="submission" date="2020-03" db="EMBL/GenBank/DDBJ databases">
        <authorList>
            <person name="Fu F.-F."/>
            <person name="Chen J."/>
        </authorList>
    </citation>
    <scope>NUCLEOTIDE SEQUENCE</scope>
    <source>
        <strain evidence="2">Lc1</strain>
    </source>
</reference>
<gene>
    <name evidence="2" type="ORF">GCG54_00015350</name>
</gene>
<proteinExistence type="predicted"/>
<evidence type="ECO:0000313" key="3">
    <source>
        <dbReference type="Proteomes" id="UP000613401"/>
    </source>
</evidence>
<dbReference type="EMBL" id="WVTB01000086">
    <property type="protein sequence ID" value="KAF3799161.1"/>
    <property type="molecule type" value="Genomic_DNA"/>
</dbReference>
<protein>
    <submittedName>
        <fullName evidence="2">Uncharacterized protein</fullName>
    </submittedName>
</protein>
<reference evidence="2" key="1">
    <citation type="journal article" date="2020" name="Phytopathology">
        <title>Genome sequence and comparative analysis of Colletotrichum gloeosporioides isolated from Liriodendron leaves.</title>
        <authorList>
            <person name="Fu F.F."/>
            <person name="Hao Z."/>
            <person name="Wang P."/>
            <person name="Lu Y."/>
            <person name="Xue L.J."/>
            <person name="Wei G."/>
            <person name="Tian Y."/>
            <person name="Baishi H."/>
            <person name="Xu H."/>
            <person name="Shi J."/>
            <person name="Cheng T."/>
            <person name="Wang G."/>
            <person name="Yi Y."/>
            <person name="Chen J."/>
        </authorList>
    </citation>
    <scope>NUCLEOTIDE SEQUENCE</scope>
    <source>
        <strain evidence="2">Lc1</strain>
    </source>
</reference>
<feature type="region of interest" description="Disordered" evidence="1">
    <location>
        <begin position="89"/>
        <end position="111"/>
    </location>
</feature>
<organism evidence="2 3">
    <name type="scientific">Colletotrichum gloeosporioides</name>
    <name type="common">Anthracnose fungus</name>
    <name type="synonym">Glomerella cingulata</name>
    <dbReference type="NCBI Taxonomy" id="474922"/>
    <lineage>
        <taxon>Eukaryota</taxon>
        <taxon>Fungi</taxon>
        <taxon>Dikarya</taxon>
        <taxon>Ascomycota</taxon>
        <taxon>Pezizomycotina</taxon>
        <taxon>Sordariomycetes</taxon>
        <taxon>Hypocreomycetidae</taxon>
        <taxon>Glomerellales</taxon>
        <taxon>Glomerellaceae</taxon>
        <taxon>Colletotrichum</taxon>
        <taxon>Colletotrichum gloeosporioides species complex</taxon>
    </lineage>
</organism>
<evidence type="ECO:0000313" key="2">
    <source>
        <dbReference type="EMBL" id="KAF3799161.1"/>
    </source>
</evidence>